<evidence type="ECO:0000313" key="1">
    <source>
        <dbReference type="EMBL" id="CAG8716806.1"/>
    </source>
</evidence>
<dbReference type="AlphaFoldDB" id="A0A9N9N9K7"/>
<name>A0A9N9N9K7_9GLOM</name>
<dbReference type="OrthoDB" id="2441133at2759"/>
<feature type="non-terminal residue" evidence="1">
    <location>
        <position position="1"/>
    </location>
</feature>
<feature type="non-terminal residue" evidence="1">
    <location>
        <position position="50"/>
    </location>
</feature>
<dbReference type="Proteomes" id="UP000789396">
    <property type="component" value="Unassembled WGS sequence"/>
</dbReference>
<reference evidence="1" key="1">
    <citation type="submission" date="2021-06" db="EMBL/GenBank/DDBJ databases">
        <authorList>
            <person name="Kallberg Y."/>
            <person name="Tangrot J."/>
            <person name="Rosling A."/>
        </authorList>
    </citation>
    <scope>NUCLEOTIDE SEQUENCE</scope>
    <source>
        <strain evidence="1">IN212</strain>
    </source>
</reference>
<evidence type="ECO:0000313" key="2">
    <source>
        <dbReference type="Proteomes" id="UP000789396"/>
    </source>
</evidence>
<proteinExistence type="predicted"/>
<dbReference type="EMBL" id="CAJVPZ010023788">
    <property type="protein sequence ID" value="CAG8716806.1"/>
    <property type="molecule type" value="Genomic_DNA"/>
</dbReference>
<gene>
    <name evidence="1" type="ORF">RFULGI_LOCUS11199</name>
</gene>
<accession>A0A9N9N9K7</accession>
<comment type="caution">
    <text evidence="1">The sequence shown here is derived from an EMBL/GenBank/DDBJ whole genome shotgun (WGS) entry which is preliminary data.</text>
</comment>
<sequence length="50" mass="6009">ETLTYSIVYKVHNKIELSFDEYWEELGQEGYIAAILDSRFKDLNFESKKF</sequence>
<organism evidence="1 2">
    <name type="scientific">Racocetra fulgida</name>
    <dbReference type="NCBI Taxonomy" id="60492"/>
    <lineage>
        <taxon>Eukaryota</taxon>
        <taxon>Fungi</taxon>
        <taxon>Fungi incertae sedis</taxon>
        <taxon>Mucoromycota</taxon>
        <taxon>Glomeromycotina</taxon>
        <taxon>Glomeromycetes</taxon>
        <taxon>Diversisporales</taxon>
        <taxon>Gigasporaceae</taxon>
        <taxon>Racocetra</taxon>
    </lineage>
</organism>
<protein>
    <submittedName>
        <fullName evidence="1">378_t:CDS:1</fullName>
    </submittedName>
</protein>
<keyword evidence="2" id="KW-1185">Reference proteome</keyword>